<gene>
    <name evidence="1" type="ORF">UFOPK2855_00841</name>
</gene>
<proteinExistence type="predicted"/>
<evidence type="ECO:0000313" key="1">
    <source>
        <dbReference type="EMBL" id="CAB4763854.1"/>
    </source>
</evidence>
<accession>A0A6J6UX14</accession>
<name>A0A6J6UX14_9ZZZZ</name>
<dbReference type="InterPro" id="IPR018561">
    <property type="entry name" value="AosR"/>
</dbReference>
<organism evidence="1">
    <name type="scientific">freshwater metagenome</name>
    <dbReference type="NCBI Taxonomy" id="449393"/>
    <lineage>
        <taxon>unclassified sequences</taxon>
        <taxon>metagenomes</taxon>
        <taxon>ecological metagenomes</taxon>
    </lineage>
</organism>
<dbReference type="EMBL" id="CAEZZK010000160">
    <property type="protein sequence ID" value="CAB4763854.1"/>
    <property type="molecule type" value="Genomic_DNA"/>
</dbReference>
<protein>
    <submittedName>
        <fullName evidence="1">Unannotated protein</fullName>
    </submittedName>
</protein>
<sequence>MGNDGARDIVKINKGPVVRTKHGTFKLDLPKDHCEVLTHLITELRDSLLNTTDNKSLRRLFPTAYHNDAKKDAEYQRLMREELLASRLASIETALTVIGASNELSESEIDAFARSINSLRLVIGTTLDIAESDYGDPSIESRQLDSPETESDEEKLIQSDLYDYLGWLLEWTVGAQSEGL</sequence>
<dbReference type="AlphaFoldDB" id="A0A6J6UX14"/>
<reference evidence="1" key="1">
    <citation type="submission" date="2020-05" db="EMBL/GenBank/DDBJ databases">
        <authorList>
            <person name="Chiriac C."/>
            <person name="Salcher M."/>
            <person name="Ghai R."/>
            <person name="Kavagutti S V."/>
        </authorList>
    </citation>
    <scope>NUCLEOTIDE SEQUENCE</scope>
</reference>
<dbReference type="Pfam" id="PF09438">
    <property type="entry name" value="DUF2017"/>
    <property type="match status" value="1"/>
</dbReference>